<dbReference type="InterPro" id="IPR043130">
    <property type="entry name" value="CDP-OH_PTrfase_TM_dom"/>
</dbReference>
<comment type="caution">
    <text evidence="13">The sequence shown here is derived from an EMBL/GenBank/DDBJ whole genome shotgun (WGS) entry which is preliminary data.</text>
</comment>
<dbReference type="GO" id="GO:0043337">
    <property type="term" value="F:cardiolipin synthase (CMP-forming)"/>
    <property type="evidence" value="ECO:0007669"/>
    <property type="project" value="TreeGrafter"/>
</dbReference>
<feature type="transmembrane region" description="Helical" evidence="12">
    <location>
        <begin position="212"/>
        <end position="232"/>
    </location>
</feature>
<name>A0A507FEY5_9FUNG</name>
<keyword evidence="4 12" id="KW-0812">Transmembrane</keyword>
<evidence type="ECO:0000256" key="5">
    <source>
        <dbReference type="ARBA" id="ARBA00022989"/>
    </source>
</evidence>
<sequence>MLPSLQRHALCRVSSLSVFRPFSISLASRTSRILPPVSVARRLFSTGPTPSTQPQSQPLAPSNDAKDTKENIYTLPNAITLARIAASPVIGYYITVHQYPLALALLAVAAASDFVDGFIARTFNMKTAFGTVLDPAADKILMTVLTVSLCDAGLLSVPLAGLIIGRDVGLVGATMVYRYRTLSEPKTWSRYWDVSLPSAEVHPPLISKLNTALQLLLMYVSLAAPVYGVPIGHLALETLRWTVGGTTIGSILVYWFNRQNVVKQL</sequence>
<comment type="similarity">
    <text evidence="10">Belongs to the CDP-alcohol phosphatidyltransferase class-I family.</text>
</comment>
<evidence type="ECO:0000256" key="10">
    <source>
        <dbReference type="RuleBase" id="RU003750"/>
    </source>
</evidence>
<organism evidence="13 14">
    <name type="scientific">Chytriomyces confervae</name>
    <dbReference type="NCBI Taxonomy" id="246404"/>
    <lineage>
        <taxon>Eukaryota</taxon>
        <taxon>Fungi</taxon>
        <taxon>Fungi incertae sedis</taxon>
        <taxon>Chytridiomycota</taxon>
        <taxon>Chytridiomycota incertae sedis</taxon>
        <taxon>Chytridiomycetes</taxon>
        <taxon>Chytridiales</taxon>
        <taxon>Chytriomycetaceae</taxon>
        <taxon>Chytriomyces</taxon>
    </lineage>
</organism>
<evidence type="ECO:0000256" key="7">
    <source>
        <dbReference type="ARBA" id="ARBA00023136"/>
    </source>
</evidence>
<dbReference type="Pfam" id="PF01066">
    <property type="entry name" value="CDP-OH_P_transf"/>
    <property type="match status" value="1"/>
</dbReference>
<evidence type="ECO:0000256" key="1">
    <source>
        <dbReference type="ARBA" id="ARBA00004141"/>
    </source>
</evidence>
<feature type="transmembrane region" description="Helical" evidence="12">
    <location>
        <begin position="140"/>
        <end position="165"/>
    </location>
</feature>
<comment type="subcellular location">
    <subcellularLocation>
        <location evidence="1">Membrane</location>
        <topology evidence="1">Multi-pass membrane protein</topology>
    </subcellularLocation>
</comment>
<evidence type="ECO:0000256" key="2">
    <source>
        <dbReference type="ARBA" id="ARBA00022516"/>
    </source>
</evidence>
<dbReference type="Gene3D" id="1.20.120.1760">
    <property type="match status" value="1"/>
</dbReference>
<dbReference type="AlphaFoldDB" id="A0A507FEY5"/>
<proteinExistence type="inferred from homology"/>
<dbReference type="STRING" id="246404.A0A507FEY5"/>
<accession>A0A507FEY5</accession>
<evidence type="ECO:0000256" key="3">
    <source>
        <dbReference type="ARBA" id="ARBA00022679"/>
    </source>
</evidence>
<dbReference type="GO" id="GO:0016020">
    <property type="term" value="C:membrane"/>
    <property type="evidence" value="ECO:0007669"/>
    <property type="project" value="UniProtKB-SubCell"/>
</dbReference>
<keyword evidence="9" id="KW-1208">Phospholipid metabolism</keyword>
<gene>
    <name evidence="13" type="ORF">CcCBS67573_g04408</name>
</gene>
<evidence type="ECO:0008006" key="15">
    <source>
        <dbReference type="Google" id="ProtNLM"/>
    </source>
</evidence>
<protein>
    <recommendedName>
        <fullName evidence="15">CDP-diacylglycerol--glycerol-3-phosphate 3-phosphatidyltransferase</fullName>
    </recommendedName>
</protein>
<feature type="compositionally biased region" description="Low complexity" evidence="11">
    <location>
        <begin position="45"/>
        <end position="58"/>
    </location>
</feature>
<dbReference type="OrthoDB" id="10020554at2759"/>
<keyword evidence="6" id="KW-0443">Lipid metabolism</keyword>
<evidence type="ECO:0000256" key="11">
    <source>
        <dbReference type="SAM" id="MobiDB-lite"/>
    </source>
</evidence>
<dbReference type="GO" id="GO:0005739">
    <property type="term" value="C:mitochondrion"/>
    <property type="evidence" value="ECO:0007669"/>
    <property type="project" value="TreeGrafter"/>
</dbReference>
<evidence type="ECO:0000313" key="13">
    <source>
        <dbReference type="EMBL" id="TPX74305.1"/>
    </source>
</evidence>
<feature type="transmembrane region" description="Helical" evidence="12">
    <location>
        <begin position="238"/>
        <end position="256"/>
    </location>
</feature>
<keyword evidence="8" id="KW-0594">Phospholipid biosynthesis</keyword>
<dbReference type="EMBL" id="QEAP01000132">
    <property type="protein sequence ID" value="TPX74305.1"/>
    <property type="molecule type" value="Genomic_DNA"/>
</dbReference>
<dbReference type="InterPro" id="IPR048254">
    <property type="entry name" value="CDP_ALCOHOL_P_TRANSF_CS"/>
</dbReference>
<keyword evidence="14" id="KW-1185">Reference proteome</keyword>
<dbReference type="PANTHER" id="PTHR14269">
    <property type="entry name" value="CDP-DIACYLGLYCEROL--GLYCEROL-3-PHOSPHATE 3-PHOSPHATIDYLTRANSFERASE-RELATED"/>
    <property type="match status" value="1"/>
</dbReference>
<keyword evidence="7 12" id="KW-0472">Membrane</keyword>
<reference evidence="13 14" key="1">
    <citation type="journal article" date="2019" name="Sci. Rep.">
        <title>Comparative genomics of chytrid fungi reveal insights into the obligate biotrophic and pathogenic lifestyle of Synchytrium endobioticum.</title>
        <authorList>
            <person name="van de Vossenberg B.T.L.H."/>
            <person name="Warris S."/>
            <person name="Nguyen H.D.T."/>
            <person name="van Gent-Pelzer M.P.E."/>
            <person name="Joly D.L."/>
            <person name="van de Geest H.C."/>
            <person name="Bonants P.J.M."/>
            <person name="Smith D.S."/>
            <person name="Levesque C.A."/>
            <person name="van der Lee T.A.J."/>
        </authorList>
    </citation>
    <scope>NUCLEOTIDE SEQUENCE [LARGE SCALE GENOMIC DNA]</scope>
    <source>
        <strain evidence="13 14">CBS 675.73</strain>
    </source>
</reference>
<dbReference type="InterPro" id="IPR000462">
    <property type="entry name" value="CDP-OH_P_trans"/>
</dbReference>
<evidence type="ECO:0000256" key="12">
    <source>
        <dbReference type="SAM" id="Phobius"/>
    </source>
</evidence>
<evidence type="ECO:0000256" key="6">
    <source>
        <dbReference type="ARBA" id="ARBA00023098"/>
    </source>
</evidence>
<dbReference type="Proteomes" id="UP000320333">
    <property type="component" value="Unassembled WGS sequence"/>
</dbReference>
<dbReference type="PROSITE" id="PS00379">
    <property type="entry name" value="CDP_ALCOHOL_P_TRANSF"/>
    <property type="match status" value="1"/>
</dbReference>
<dbReference type="PANTHER" id="PTHR14269:SF60">
    <property type="entry name" value="CARDIOLIPIN SYNTHASE (CMP-FORMING)"/>
    <property type="match status" value="1"/>
</dbReference>
<evidence type="ECO:0000256" key="8">
    <source>
        <dbReference type="ARBA" id="ARBA00023209"/>
    </source>
</evidence>
<evidence type="ECO:0000256" key="4">
    <source>
        <dbReference type="ARBA" id="ARBA00022692"/>
    </source>
</evidence>
<dbReference type="GO" id="GO:0032049">
    <property type="term" value="P:cardiolipin biosynthetic process"/>
    <property type="evidence" value="ECO:0007669"/>
    <property type="project" value="TreeGrafter"/>
</dbReference>
<feature type="region of interest" description="Disordered" evidence="11">
    <location>
        <begin position="44"/>
        <end position="67"/>
    </location>
</feature>
<keyword evidence="5 12" id="KW-1133">Transmembrane helix</keyword>
<dbReference type="InterPro" id="IPR050324">
    <property type="entry name" value="CDP-alcohol_PTase-I"/>
</dbReference>
<keyword evidence="3 10" id="KW-0808">Transferase</keyword>
<feature type="transmembrane region" description="Helical" evidence="12">
    <location>
        <begin position="101"/>
        <end position="120"/>
    </location>
</feature>
<evidence type="ECO:0000313" key="14">
    <source>
        <dbReference type="Proteomes" id="UP000320333"/>
    </source>
</evidence>
<evidence type="ECO:0000256" key="9">
    <source>
        <dbReference type="ARBA" id="ARBA00023264"/>
    </source>
</evidence>
<keyword evidence="2" id="KW-0444">Lipid biosynthesis</keyword>